<evidence type="ECO:0000313" key="2">
    <source>
        <dbReference type="EMBL" id="MDO5456969.1"/>
    </source>
</evidence>
<dbReference type="Proteomes" id="UP001171751">
    <property type="component" value="Unassembled WGS sequence"/>
</dbReference>
<sequence length="83" mass="9424">MRNKVFRKKSNSNYLYIFFEETNHAFMAEKFFKGAGLKGKLVSAPSFLTAGCGLAWRGPVETEEEAKGLILENDISHEKIMIH</sequence>
<comment type="caution">
    <text evidence="2">The sequence shown here is derived from an EMBL/GenBank/DDBJ whole genome shotgun (WGS) entry which is preliminary data.</text>
</comment>
<keyword evidence="3" id="KW-1185">Reference proteome</keyword>
<reference evidence="2" key="1">
    <citation type="submission" date="2023-07" db="EMBL/GenBank/DDBJ databases">
        <title>Between Cages and Wild: Unraveling the Impact of Captivity on Animal Microbiomes and Antimicrobial Resistance.</title>
        <authorList>
            <person name="Schmartz G.P."/>
            <person name="Rehner J."/>
            <person name="Schuff M.J."/>
            <person name="Becker S.L."/>
            <person name="Kravczyk M."/>
            <person name="Gurevich A."/>
            <person name="Francke R."/>
            <person name="Mueller R."/>
            <person name="Keller V."/>
            <person name="Keller A."/>
        </authorList>
    </citation>
    <scope>NUCLEOTIDE SEQUENCE</scope>
    <source>
        <strain evidence="2">S39M_St_73</strain>
    </source>
</reference>
<dbReference type="Pfam" id="PF11823">
    <property type="entry name" value="Se_S_carrier"/>
    <property type="match status" value="1"/>
</dbReference>
<dbReference type="EMBL" id="JAUNQW010000003">
    <property type="protein sequence ID" value="MDO5456969.1"/>
    <property type="molecule type" value="Genomic_DNA"/>
</dbReference>
<evidence type="ECO:0000313" key="3">
    <source>
        <dbReference type="Proteomes" id="UP001171751"/>
    </source>
</evidence>
<evidence type="ECO:0000259" key="1">
    <source>
        <dbReference type="Pfam" id="PF11823"/>
    </source>
</evidence>
<dbReference type="InterPro" id="IPR021778">
    <property type="entry name" value="Se/S_carrier-like"/>
</dbReference>
<gene>
    <name evidence="2" type="ORF">Q4F26_01355</name>
</gene>
<organism evidence="2 3">
    <name type="scientific">Atopococcus tabaci</name>
    <dbReference type="NCBI Taxonomy" id="269774"/>
    <lineage>
        <taxon>Bacteria</taxon>
        <taxon>Bacillati</taxon>
        <taxon>Bacillota</taxon>
        <taxon>Bacilli</taxon>
        <taxon>Lactobacillales</taxon>
        <taxon>Carnobacteriaceae</taxon>
        <taxon>Atopococcus</taxon>
    </lineage>
</organism>
<name>A0AA43RLX8_9LACT</name>
<accession>A0AA43RLX8</accession>
<protein>
    <submittedName>
        <fullName evidence="2">DUF3343 domain-containing protein</fullName>
    </submittedName>
</protein>
<proteinExistence type="predicted"/>
<feature type="domain" description="Putative Se/S carrier protein-like" evidence="1">
    <location>
        <begin position="14"/>
        <end position="80"/>
    </location>
</feature>
<dbReference type="AlphaFoldDB" id="A0AA43RLX8"/>